<proteinExistence type="inferred from homology"/>
<dbReference type="EC" id="2.7.11.1" evidence="2"/>
<dbReference type="SMART" id="SM00547">
    <property type="entry name" value="ZnF_RBZ"/>
    <property type="match status" value="1"/>
</dbReference>
<dbReference type="CDD" id="cd12534">
    <property type="entry name" value="RRM_SARFH"/>
    <property type="match status" value="1"/>
</dbReference>
<feature type="region of interest" description="Disordered" evidence="19">
    <location>
        <begin position="380"/>
        <end position="431"/>
    </location>
</feature>
<evidence type="ECO:0000256" key="1">
    <source>
        <dbReference type="ARBA" id="ARBA00004123"/>
    </source>
</evidence>
<reference evidence="23 24" key="1">
    <citation type="journal article" date="2019" name="Genome Biol. Evol.">
        <title>The Rhododendron genome and chromosomal organization provide insight into shared whole-genome duplications across the heath family (Ericaceae).</title>
        <authorList>
            <person name="Soza V.L."/>
            <person name="Lindsley D."/>
            <person name="Waalkes A."/>
            <person name="Ramage E."/>
            <person name="Patwardhan R.P."/>
            <person name="Burton J.N."/>
            <person name="Adey A."/>
            <person name="Kumar A."/>
            <person name="Qiu R."/>
            <person name="Shendure J."/>
            <person name="Hall B."/>
        </authorList>
    </citation>
    <scope>NUCLEOTIDE SEQUENCE [LARGE SCALE GENOMIC DNA]</scope>
    <source>
        <strain evidence="23">RSF 1966-606</strain>
    </source>
</reference>
<dbReference type="PROSITE" id="PS50102">
    <property type="entry name" value="RRM"/>
    <property type="match status" value="1"/>
</dbReference>
<keyword evidence="5" id="KW-0479">Metal-binding</keyword>
<dbReference type="GO" id="GO:0003723">
    <property type="term" value="F:RNA binding"/>
    <property type="evidence" value="ECO:0007669"/>
    <property type="project" value="UniProtKB-UniRule"/>
</dbReference>
<dbReference type="Gene3D" id="4.10.1060.10">
    <property type="entry name" value="Zinc finger, RanBP2-type"/>
    <property type="match status" value="1"/>
</dbReference>
<evidence type="ECO:0000256" key="19">
    <source>
        <dbReference type="SAM" id="MobiDB-lite"/>
    </source>
</evidence>
<evidence type="ECO:0000256" key="17">
    <source>
        <dbReference type="PROSITE-ProRule" id="PRU00176"/>
    </source>
</evidence>
<dbReference type="GO" id="GO:0008270">
    <property type="term" value="F:zinc ion binding"/>
    <property type="evidence" value="ECO:0007669"/>
    <property type="project" value="UniProtKB-KW"/>
</dbReference>
<evidence type="ECO:0000256" key="9">
    <source>
        <dbReference type="ARBA" id="ARBA00022833"/>
    </source>
</evidence>
<evidence type="ECO:0000259" key="22">
    <source>
        <dbReference type="PROSITE" id="PS50199"/>
    </source>
</evidence>
<dbReference type="SMART" id="SM00220">
    <property type="entry name" value="S_TKc"/>
    <property type="match status" value="1"/>
</dbReference>
<evidence type="ECO:0000256" key="8">
    <source>
        <dbReference type="ARBA" id="ARBA00022777"/>
    </source>
</evidence>
<dbReference type="OrthoDB" id="76445at2759"/>
<dbReference type="PROSITE" id="PS50199">
    <property type="entry name" value="ZF_RANBP2_2"/>
    <property type="match status" value="1"/>
</dbReference>
<comment type="caution">
    <text evidence="23">The sequence shown here is derived from an EMBL/GenBank/DDBJ whole genome shotgun (WGS) entry which is preliminary data.</text>
</comment>
<dbReference type="InterPro" id="IPR012677">
    <property type="entry name" value="Nucleotide-bd_a/b_plait_sf"/>
</dbReference>
<keyword evidence="12" id="KW-0539">Nucleus</keyword>
<evidence type="ECO:0000256" key="15">
    <source>
        <dbReference type="ARBA" id="ARBA00058775"/>
    </source>
</evidence>
<dbReference type="InterPro" id="IPR000719">
    <property type="entry name" value="Prot_kinase_dom"/>
</dbReference>
<evidence type="ECO:0000256" key="11">
    <source>
        <dbReference type="ARBA" id="ARBA00022884"/>
    </source>
</evidence>
<dbReference type="SMART" id="SM00360">
    <property type="entry name" value="RRM"/>
    <property type="match status" value="1"/>
</dbReference>
<evidence type="ECO:0000256" key="7">
    <source>
        <dbReference type="ARBA" id="ARBA00022771"/>
    </source>
</evidence>
<evidence type="ECO:0000313" key="23">
    <source>
        <dbReference type="EMBL" id="KAE9450785.1"/>
    </source>
</evidence>
<dbReference type="PROSITE" id="PS50011">
    <property type="entry name" value="PROTEIN_KINASE_DOM"/>
    <property type="match status" value="1"/>
</dbReference>
<feature type="domain" description="Protein kinase" evidence="20">
    <location>
        <begin position="1"/>
        <end position="292"/>
    </location>
</feature>
<keyword evidence="9" id="KW-0862">Zinc</keyword>
<dbReference type="InterPro" id="IPR008271">
    <property type="entry name" value="Ser/Thr_kinase_AS"/>
</dbReference>
<evidence type="ECO:0000256" key="12">
    <source>
        <dbReference type="ARBA" id="ARBA00023242"/>
    </source>
</evidence>
<accession>A0A6A4KZ41</accession>
<dbReference type="Pfam" id="PF00076">
    <property type="entry name" value="RRM_1"/>
    <property type="match status" value="1"/>
</dbReference>
<dbReference type="FunFam" id="4.10.1060.10:FF:000008">
    <property type="entry name" value="TATA-binding protein-associated factor 2N isoform X1"/>
    <property type="match status" value="1"/>
</dbReference>
<dbReference type="EMBL" id="QEFC01002755">
    <property type="protein sequence ID" value="KAE9450785.1"/>
    <property type="molecule type" value="Genomic_DNA"/>
</dbReference>
<dbReference type="InterPro" id="IPR050236">
    <property type="entry name" value="Ser_Thr_kinase_AGC"/>
</dbReference>
<evidence type="ECO:0000259" key="20">
    <source>
        <dbReference type="PROSITE" id="PS50011"/>
    </source>
</evidence>
<dbReference type="GO" id="GO:0035556">
    <property type="term" value="P:intracellular signal transduction"/>
    <property type="evidence" value="ECO:0007669"/>
    <property type="project" value="TreeGrafter"/>
</dbReference>
<feature type="compositionally biased region" description="Low complexity" evidence="19">
    <location>
        <begin position="478"/>
        <end position="495"/>
    </location>
</feature>
<comment type="subcellular location">
    <subcellularLocation>
        <location evidence="1">Nucleus</location>
    </subcellularLocation>
</comment>
<dbReference type="PROSITE" id="PS00108">
    <property type="entry name" value="PROTEIN_KINASE_ST"/>
    <property type="match status" value="1"/>
</dbReference>
<dbReference type="SUPFAM" id="SSF90209">
    <property type="entry name" value="Ran binding protein zinc finger-like"/>
    <property type="match status" value="1"/>
</dbReference>
<feature type="compositionally biased region" description="Gly residues" evidence="19">
    <location>
        <begin position="459"/>
        <end position="470"/>
    </location>
</feature>
<dbReference type="PROSITE" id="PS01358">
    <property type="entry name" value="ZF_RANBP2_1"/>
    <property type="match status" value="1"/>
</dbReference>
<keyword evidence="11 17" id="KW-0694">RNA-binding</keyword>
<sequence length="502" mass="54650">VVHVKAERNLLAEMDSNCIVKLYCSFQDEEFLYLIMEYLPGGDMMTLLMRKDTLTEDETRFYIAETVLAIESIHKHNYIHRDIKPDNLLLNRYGHLRLSDFGICIRLDCSTLEEKDFSGVDSFNGTSQNDPEKSFCSLTMHLAVVLTDVKGWKCIADDNLHDAKMAMKDLIDFMGSKKSGLYNYKGGGSTAAASRRSSVGVQGERDLYASRFECKSTSGFAAAWWWVVGGERGSSAARVELVGQSGGRWRWSRSGGAIGSLSVRRENGRRGKLSMMASNSGKGAPSNGSVYICNLPPGTDEDMLAEYFGTIGLLKKDKRTGRPKVWLYRDKVTDEPKGDATVTYEDPHAALAAVEWFNNKDFHGMTIGVFIAESKSKDDHSYSSVNHVADPSLESDFGGPEESARDLNEIGGRGRGRGDASGKAWQQEGDWQCPNTSCTNVNFAFRGVCNRCGSARPSGGFGGGAGAGGRGRGRGSHDSSGPGRAPGAPAGLFGPNDWPCPM</sequence>
<evidence type="ECO:0000256" key="5">
    <source>
        <dbReference type="ARBA" id="ARBA00022723"/>
    </source>
</evidence>
<evidence type="ECO:0000313" key="24">
    <source>
        <dbReference type="Proteomes" id="UP000428333"/>
    </source>
</evidence>
<keyword evidence="8" id="KW-0418">Kinase</keyword>
<evidence type="ECO:0000256" key="16">
    <source>
        <dbReference type="ARBA" id="ARBA00061442"/>
    </source>
</evidence>
<evidence type="ECO:0000256" key="14">
    <source>
        <dbReference type="ARBA" id="ARBA00048679"/>
    </source>
</evidence>
<feature type="non-terminal residue" evidence="23">
    <location>
        <position position="1"/>
    </location>
</feature>
<comment type="catalytic activity">
    <reaction evidence="13">
        <text>L-threonyl-[protein] + ATP = O-phospho-L-threonyl-[protein] + ADP + H(+)</text>
        <dbReference type="Rhea" id="RHEA:46608"/>
        <dbReference type="Rhea" id="RHEA-COMP:11060"/>
        <dbReference type="Rhea" id="RHEA-COMP:11605"/>
        <dbReference type="ChEBI" id="CHEBI:15378"/>
        <dbReference type="ChEBI" id="CHEBI:30013"/>
        <dbReference type="ChEBI" id="CHEBI:30616"/>
        <dbReference type="ChEBI" id="CHEBI:61977"/>
        <dbReference type="ChEBI" id="CHEBI:456216"/>
        <dbReference type="EC" id="2.7.11.1"/>
    </reaction>
</comment>
<dbReference type="InterPro" id="IPR035979">
    <property type="entry name" value="RBD_domain_sf"/>
</dbReference>
<evidence type="ECO:0000256" key="10">
    <source>
        <dbReference type="ARBA" id="ARBA00022840"/>
    </source>
</evidence>
<evidence type="ECO:0000256" key="13">
    <source>
        <dbReference type="ARBA" id="ARBA00047899"/>
    </source>
</evidence>
<comment type="function">
    <text evidence="15">TAFs are components of the transcription factor IID (TFIID) complex that is essential for mediating regulation of RNA polymerase transcription.</text>
</comment>
<evidence type="ECO:0000259" key="21">
    <source>
        <dbReference type="PROSITE" id="PS50102"/>
    </source>
</evidence>
<dbReference type="Proteomes" id="UP000428333">
    <property type="component" value="Linkage Group LG10"/>
</dbReference>
<protein>
    <recommendedName>
        <fullName evidence="2">non-specific serine/threonine protein kinase</fullName>
        <ecNumber evidence="2">2.7.11.1</ecNumber>
    </recommendedName>
</protein>
<dbReference type="Pfam" id="PF00069">
    <property type="entry name" value="Pkinase"/>
    <property type="match status" value="1"/>
</dbReference>
<evidence type="ECO:0000256" key="18">
    <source>
        <dbReference type="PROSITE-ProRule" id="PRU00322"/>
    </source>
</evidence>
<gene>
    <name evidence="23" type="ORF">C3L33_17312</name>
</gene>
<keyword evidence="4" id="KW-0808">Transferase</keyword>
<keyword evidence="10" id="KW-0067">ATP-binding</keyword>
<feature type="domain" description="RRM" evidence="21">
    <location>
        <begin position="288"/>
        <end position="374"/>
    </location>
</feature>
<dbReference type="Gene3D" id="3.30.70.330">
    <property type="match status" value="1"/>
</dbReference>
<dbReference type="InterPro" id="IPR036443">
    <property type="entry name" value="Znf_RanBP2_sf"/>
</dbReference>
<dbReference type="InterPro" id="IPR000504">
    <property type="entry name" value="RRM_dom"/>
</dbReference>
<evidence type="ECO:0000256" key="2">
    <source>
        <dbReference type="ARBA" id="ARBA00012513"/>
    </source>
</evidence>
<feature type="domain" description="RanBP2-type" evidence="22">
    <location>
        <begin position="427"/>
        <end position="458"/>
    </location>
</feature>
<evidence type="ECO:0000256" key="4">
    <source>
        <dbReference type="ARBA" id="ARBA00022679"/>
    </source>
</evidence>
<dbReference type="PANTHER" id="PTHR24356:SF346">
    <property type="entry name" value="PROTEIN KINASE FAMILY PROTEIN"/>
    <property type="match status" value="1"/>
</dbReference>
<dbReference type="Pfam" id="PF00641">
    <property type="entry name" value="Zn_ribbon_RanBP"/>
    <property type="match status" value="1"/>
</dbReference>
<dbReference type="PANTHER" id="PTHR24356">
    <property type="entry name" value="SERINE/THREONINE-PROTEIN KINASE"/>
    <property type="match status" value="1"/>
</dbReference>
<dbReference type="Gene3D" id="1.10.510.10">
    <property type="entry name" value="Transferase(Phosphotransferase) domain 1"/>
    <property type="match status" value="1"/>
</dbReference>
<comment type="similarity">
    <text evidence="16">Belongs to the TAF15 family.</text>
</comment>
<dbReference type="SUPFAM" id="SSF56112">
    <property type="entry name" value="Protein kinase-like (PK-like)"/>
    <property type="match status" value="1"/>
</dbReference>
<dbReference type="FunFam" id="3.30.70.330:FF:000574">
    <property type="entry name" value="HIV Tat-specific factor 1"/>
    <property type="match status" value="1"/>
</dbReference>
<keyword evidence="6" id="KW-0547">Nucleotide-binding</keyword>
<dbReference type="GO" id="GO:0004674">
    <property type="term" value="F:protein serine/threonine kinase activity"/>
    <property type="evidence" value="ECO:0007669"/>
    <property type="project" value="UniProtKB-KW"/>
</dbReference>
<dbReference type="FunFam" id="1.10.510.10:FF:000042">
    <property type="entry name" value="Non-specific serine/threonine protein kinase"/>
    <property type="match status" value="1"/>
</dbReference>
<keyword evidence="24" id="KW-1185">Reference proteome</keyword>
<evidence type="ECO:0000256" key="6">
    <source>
        <dbReference type="ARBA" id="ARBA00022741"/>
    </source>
</evidence>
<feature type="region of interest" description="Disordered" evidence="19">
    <location>
        <begin position="459"/>
        <end position="502"/>
    </location>
</feature>
<dbReference type="AlphaFoldDB" id="A0A6A4KZ41"/>
<dbReference type="GO" id="GO:0005524">
    <property type="term" value="F:ATP binding"/>
    <property type="evidence" value="ECO:0007669"/>
    <property type="project" value="UniProtKB-KW"/>
</dbReference>
<dbReference type="InterPro" id="IPR001876">
    <property type="entry name" value="Znf_RanBP2"/>
</dbReference>
<dbReference type="GO" id="GO:0005634">
    <property type="term" value="C:nucleus"/>
    <property type="evidence" value="ECO:0007669"/>
    <property type="project" value="UniProtKB-SubCell"/>
</dbReference>
<name>A0A6A4KZ41_9ERIC</name>
<keyword evidence="3" id="KW-0723">Serine/threonine-protein kinase</keyword>
<evidence type="ECO:0000256" key="3">
    <source>
        <dbReference type="ARBA" id="ARBA00022527"/>
    </source>
</evidence>
<keyword evidence="7 18" id="KW-0863">Zinc-finger</keyword>
<comment type="catalytic activity">
    <reaction evidence="14">
        <text>L-seryl-[protein] + ATP = O-phospho-L-seryl-[protein] + ADP + H(+)</text>
        <dbReference type="Rhea" id="RHEA:17989"/>
        <dbReference type="Rhea" id="RHEA-COMP:9863"/>
        <dbReference type="Rhea" id="RHEA-COMP:11604"/>
        <dbReference type="ChEBI" id="CHEBI:15378"/>
        <dbReference type="ChEBI" id="CHEBI:29999"/>
        <dbReference type="ChEBI" id="CHEBI:30616"/>
        <dbReference type="ChEBI" id="CHEBI:83421"/>
        <dbReference type="ChEBI" id="CHEBI:456216"/>
        <dbReference type="EC" id="2.7.11.1"/>
    </reaction>
</comment>
<organism evidence="23 24">
    <name type="scientific">Rhododendron williamsianum</name>
    <dbReference type="NCBI Taxonomy" id="262921"/>
    <lineage>
        <taxon>Eukaryota</taxon>
        <taxon>Viridiplantae</taxon>
        <taxon>Streptophyta</taxon>
        <taxon>Embryophyta</taxon>
        <taxon>Tracheophyta</taxon>
        <taxon>Spermatophyta</taxon>
        <taxon>Magnoliopsida</taxon>
        <taxon>eudicotyledons</taxon>
        <taxon>Gunneridae</taxon>
        <taxon>Pentapetalae</taxon>
        <taxon>asterids</taxon>
        <taxon>Ericales</taxon>
        <taxon>Ericaceae</taxon>
        <taxon>Ericoideae</taxon>
        <taxon>Rhodoreae</taxon>
        <taxon>Rhododendron</taxon>
    </lineage>
</organism>
<dbReference type="InterPro" id="IPR011009">
    <property type="entry name" value="Kinase-like_dom_sf"/>
</dbReference>
<dbReference type="SUPFAM" id="SSF54928">
    <property type="entry name" value="RNA-binding domain, RBD"/>
    <property type="match status" value="1"/>
</dbReference>
<dbReference type="Gene3D" id="3.30.200.20">
    <property type="entry name" value="Phosphorylase Kinase, domain 1"/>
    <property type="match status" value="1"/>
</dbReference>